<keyword evidence="1" id="KW-0663">Pyridoxal phosphate</keyword>
<evidence type="ECO:0000313" key="4">
    <source>
        <dbReference type="Proteomes" id="UP000190989"/>
    </source>
</evidence>
<keyword evidence="3" id="KW-0456">Lyase</keyword>
<dbReference type="InterPro" id="IPR015424">
    <property type="entry name" value="PyrdxlP-dep_Trfase"/>
</dbReference>
<dbReference type="InterPro" id="IPR000192">
    <property type="entry name" value="Aminotrans_V_dom"/>
</dbReference>
<accession>A0A1U6GRD4</accession>
<dbReference type="EMBL" id="FVZE01000001">
    <property type="protein sequence ID" value="SLJ86093.1"/>
    <property type="molecule type" value="Genomic_DNA"/>
</dbReference>
<evidence type="ECO:0000256" key="1">
    <source>
        <dbReference type="ARBA" id="ARBA00022898"/>
    </source>
</evidence>
<evidence type="ECO:0000259" key="2">
    <source>
        <dbReference type="Pfam" id="PF00266"/>
    </source>
</evidence>
<dbReference type="STRING" id="428990.SAMN06295987_10172"/>
<reference evidence="4" key="1">
    <citation type="submission" date="2017-02" db="EMBL/GenBank/DDBJ databases">
        <authorList>
            <person name="Varghese N."/>
            <person name="Submissions S."/>
        </authorList>
    </citation>
    <scope>NUCLEOTIDE SEQUENCE [LARGE SCALE GENOMIC DNA]</scope>
    <source>
        <strain evidence="4">SM117</strain>
    </source>
</reference>
<dbReference type="Gene3D" id="3.40.640.10">
    <property type="entry name" value="Type I PLP-dependent aspartate aminotransferase-like (Major domain)"/>
    <property type="match status" value="1"/>
</dbReference>
<dbReference type="InterPro" id="IPR015421">
    <property type="entry name" value="PyrdxlP-dep_Trfase_major"/>
</dbReference>
<dbReference type="RefSeq" id="WP_079729158.1">
    <property type="nucleotide sequence ID" value="NZ_FVZE01000001.1"/>
</dbReference>
<gene>
    <name evidence="3" type="ORF">SAMN06295987_10172</name>
</gene>
<proteinExistence type="predicted"/>
<dbReference type="GO" id="GO:0016829">
    <property type="term" value="F:lyase activity"/>
    <property type="evidence" value="ECO:0007669"/>
    <property type="project" value="UniProtKB-KW"/>
</dbReference>
<dbReference type="AlphaFoldDB" id="A0A1U6GRD4"/>
<dbReference type="Gene3D" id="3.90.1150.10">
    <property type="entry name" value="Aspartate Aminotransferase, domain 1"/>
    <property type="match status" value="1"/>
</dbReference>
<keyword evidence="4" id="KW-1185">Reference proteome</keyword>
<dbReference type="Pfam" id="PF00266">
    <property type="entry name" value="Aminotran_5"/>
    <property type="match status" value="1"/>
</dbReference>
<dbReference type="Proteomes" id="UP000190989">
    <property type="component" value="Unassembled WGS sequence"/>
</dbReference>
<sequence length="386" mass="42298">MGTSHKHLFSRALGAAPGRLHFAAHSHHLWPDASHAGHLACWQDAASLADRKWELVMGQVWPEAQRHVAAELNLPAPSTVVFAQNTHDFFVRIVSAHPRRPLRVLASDGEFHSFRRQAARWLEAGVIELETVPLAGADFEDRFLARAQKGEHDLVWVSHVMFGTGQVFSGLERLAELARPEGPWVVIDGYHGFMAAQTDLSRVADRLFYLAGGYKYAMSGEGVAIMHAPPGFGERPQVTGWYAEIADLSDPSGRVEYASDARRFLGATFDPSGIYRFNAVRAMLAQEGLDTAAISAKTESLKRLLLARIGETPLAAATLLNAPGTGPQARFLAFSHPSAQLWKETLGHEDVIVDVRGEVLRIGLGLYHDESDVDALIEALARLPRA</sequence>
<protein>
    <submittedName>
        <fullName evidence="3">Selenocysteine lyase/Cysteine desulfurase</fullName>
    </submittedName>
</protein>
<feature type="domain" description="Aminotransferase class V" evidence="2">
    <location>
        <begin position="61"/>
        <end position="375"/>
    </location>
</feature>
<dbReference type="InterPro" id="IPR015422">
    <property type="entry name" value="PyrdxlP-dep_Trfase_small"/>
</dbReference>
<dbReference type="SUPFAM" id="SSF53383">
    <property type="entry name" value="PLP-dependent transferases"/>
    <property type="match status" value="1"/>
</dbReference>
<organism evidence="3 4">
    <name type="scientific">Novosphingobium mathurense</name>
    <dbReference type="NCBI Taxonomy" id="428990"/>
    <lineage>
        <taxon>Bacteria</taxon>
        <taxon>Pseudomonadati</taxon>
        <taxon>Pseudomonadota</taxon>
        <taxon>Alphaproteobacteria</taxon>
        <taxon>Sphingomonadales</taxon>
        <taxon>Sphingomonadaceae</taxon>
        <taxon>Novosphingobium</taxon>
    </lineage>
</organism>
<name>A0A1U6GRD4_9SPHN</name>
<evidence type="ECO:0000313" key="3">
    <source>
        <dbReference type="EMBL" id="SLJ86093.1"/>
    </source>
</evidence>